<feature type="domain" description="DUF4352" evidence="4">
    <location>
        <begin position="99"/>
        <end position="214"/>
    </location>
</feature>
<accession>A0A921GRL9</accession>
<name>A0A921GRL9_9MICO</name>
<evidence type="ECO:0000256" key="1">
    <source>
        <dbReference type="ARBA" id="ARBA00022729"/>
    </source>
</evidence>
<evidence type="ECO:0000313" key="5">
    <source>
        <dbReference type="EMBL" id="HJF50991.1"/>
    </source>
</evidence>
<evidence type="ECO:0000256" key="2">
    <source>
        <dbReference type="SAM" id="MobiDB-lite"/>
    </source>
</evidence>
<evidence type="ECO:0000313" key="6">
    <source>
        <dbReference type="Proteomes" id="UP000775129"/>
    </source>
</evidence>
<comment type="caution">
    <text evidence="5">The sequence shown here is derived from an EMBL/GenBank/DDBJ whole genome shotgun (WGS) entry which is preliminary data.</text>
</comment>
<dbReference type="Proteomes" id="UP000775129">
    <property type="component" value="Unassembled WGS sequence"/>
</dbReference>
<keyword evidence="3" id="KW-0812">Transmembrane</keyword>
<dbReference type="EMBL" id="DYWO01000434">
    <property type="protein sequence ID" value="HJF50991.1"/>
    <property type="molecule type" value="Genomic_DNA"/>
</dbReference>
<dbReference type="InterPro" id="IPR029051">
    <property type="entry name" value="DUF4352"/>
</dbReference>
<proteinExistence type="predicted"/>
<dbReference type="Pfam" id="PF11611">
    <property type="entry name" value="DUF4352"/>
    <property type="match status" value="1"/>
</dbReference>
<dbReference type="AlphaFoldDB" id="A0A921GRL9"/>
<protein>
    <submittedName>
        <fullName evidence="5">DUF4352 domain-containing protein</fullName>
    </submittedName>
</protein>
<sequence>MPPGQQLPPSDGAGGGGVVKWLVIGCLGCAGIAVLGFLALILLAVLDGGGDEGNSSPTTTATAGPSDGGGESSEATDENAGEGPEESTSSEPNPADPSGATSETDSVKVSILSTERTQELQDSLWEHTTSNEYFVIYISYTNKSSESITLWASDVVLIDSDGKEYDANTDVSLAVETPIIIEEINPGLTYEGTLVFEVPPGQEFTELRFKEDFGTGADVTIAFE</sequence>
<keyword evidence="1" id="KW-0732">Signal</keyword>
<feature type="transmembrane region" description="Helical" evidence="3">
    <location>
        <begin position="20"/>
        <end position="46"/>
    </location>
</feature>
<gene>
    <name evidence="5" type="ORF">K8W24_14580</name>
</gene>
<keyword evidence="3" id="KW-1133">Transmembrane helix</keyword>
<dbReference type="InterPro" id="IPR029050">
    <property type="entry name" value="Immunoprotect_excell_Ig-like"/>
</dbReference>
<evidence type="ECO:0000259" key="4">
    <source>
        <dbReference type="Pfam" id="PF11611"/>
    </source>
</evidence>
<reference evidence="5" key="2">
    <citation type="submission" date="2021-09" db="EMBL/GenBank/DDBJ databases">
        <authorList>
            <person name="Gilroy R."/>
        </authorList>
    </citation>
    <scope>NUCLEOTIDE SEQUENCE</scope>
    <source>
        <strain evidence="5">1647</strain>
    </source>
</reference>
<feature type="compositionally biased region" description="Acidic residues" evidence="2">
    <location>
        <begin position="74"/>
        <end position="85"/>
    </location>
</feature>
<organism evidence="5 6">
    <name type="scientific">Brachybacterium paraconglomeratum</name>
    <dbReference type="NCBI Taxonomy" id="173362"/>
    <lineage>
        <taxon>Bacteria</taxon>
        <taxon>Bacillati</taxon>
        <taxon>Actinomycetota</taxon>
        <taxon>Actinomycetes</taxon>
        <taxon>Micrococcales</taxon>
        <taxon>Dermabacteraceae</taxon>
        <taxon>Brachybacterium</taxon>
    </lineage>
</organism>
<dbReference type="Gene3D" id="2.60.40.1240">
    <property type="match status" value="1"/>
</dbReference>
<feature type="region of interest" description="Disordered" evidence="2">
    <location>
        <begin position="52"/>
        <end position="108"/>
    </location>
</feature>
<evidence type="ECO:0000256" key="3">
    <source>
        <dbReference type="SAM" id="Phobius"/>
    </source>
</evidence>
<feature type="compositionally biased region" description="Low complexity" evidence="2">
    <location>
        <begin position="55"/>
        <end position="65"/>
    </location>
</feature>
<reference evidence="5" key="1">
    <citation type="journal article" date="2021" name="PeerJ">
        <title>Extensive microbial diversity within the chicken gut microbiome revealed by metagenomics and culture.</title>
        <authorList>
            <person name="Gilroy R."/>
            <person name="Ravi A."/>
            <person name="Getino M."/>
            <person name="Pursley I."/>
            <person name="Horton D.L."/>
            <person name="Alikhan N.F."/>
            <person name="Baker D."/>
            <person name="Gharbi K."/>
            <person name="Hall N."/>
            <person name="Watson M."/>
            <person name="Adriaenssens E.M."/>
            <person name="Foster-Nyarko E."/>
            <person name="Jarju S."/>
            <person name="Secka A."/>
            <person name="Antonio M."/>
            <person name="Oren A."/>
            <person name="Chaudhuri R.R."/>
            <person name="La Ragione R."/>
            <person name="Hildebrand F."/>
            <person name="Pallen M.J."/>
        </authorList>
    </citation>
    <scope>NUCLEOTIDE SEQUENCE</scope>
    <source>
        <strain evidence="5">1647</strain>
    </source>
</reference>
<keyword evidence="3" id="KW-0472">Membrane</keyword>